<reference evidence="1 2" key="1">
    <citation type="submission" date="2022-03" db="EMBL/GenBank/DDBJ databases">
        <authorList>
            <person name="Jo J.-H."/>
            <person name="Im W.-T."/>
        </authorList>
    </citation>
    <scope>NUCLEOTIDE SEQUENCE [LARGE SCALE GENOMIC DNA]</scope>
    <source>
        <strain evidence="1 2">MA9</strain>
    </source>
</reference>
<dbReference type="Proteomes" id="UP001316087">
    <property type="component" value="Unassembled WGS sequence"/>
</dbReference>
<keyword evidence="2" id="KW-1185">Reference proteome</keyword>
<comment type="caution">
    <text evidence="1">The sequence shown here is derived from an EMBL/GenBank/DDBJ whole genome shotgun (WGS) entry which is preliminary data.</text>
</comment>
<protein>
    <submittedName>
        <fullName evidence="1">Uncharacterized protein</fullName>
    </submittedName>
</protein>
<evidence type="ECO:0000313" key="2">
    <source>
        <dbReference type="Proteomes" id="UP001316087"/>
    </source>
</evidence>
<name>A0ABS9UEW6_9BACL</name>
<dbReference type="EMBL" id="JAKZFC010000004">
    <property type="protein sequence ID" value="MCH7322508.1"/>
    <property type="molecule type" value="Genomic_DNA"/>
</dbReference>
<sequence>MQKLTKHYADYLIMIVELIKGEIDFEGYFKKRGINQKVILNEVKFILNNPIMFNLFLSKISIGVRCMAMKAIFDLNNRQIVDLSYSLSQTYNSKTTIGDFINDYLDESISSNLNKKRTYNAELYYDLSIILDIPFRYLIDPVVLYKMTGSFDEYDREKIKLYKFKDLVVELLMISKNLTGNERKISGIKIKKEDFFEFGEDLKTRIDIREKHFTIEIHIENESDIEYSKILKLKKLLKVHCKVYIRDGFLRENKKLVFLVILDDSINPDISYLRNELLFENLLLMKDTLKEYNNSLFNKKPF</sequence>
<organism evidence="1 2">
    <name type="scientific">Solibacillus palustris</name>
    <dbReference type="NCBI Taxonomy" id="2908203"/>
    <lineage>
        <taxon>Bacteria</taxon>
        <taxon>Bacillati</taxon>
        <taxon>Bacillota</taxon>
        <taxon>Bacilli</taxon>
        <taxon>Bacillales</taxon>
        <taxon>Caryophanaceae</taxon>
        <taxon>Solibacillus</taxon>
    </lineage>
</organism>
<dbReference type="RefSeq" id="WP_241369578.1">
    <property type="nucleotide sequence ID" value="NZ_JAKZFC010000004.1"/>
</dbReference>
<evidence type="ECO:0000313" key="1">
    <source>
        <dbReference type="EMBL" id="MCH7322508.1"/>
    </source>
</evidence>
<proteinExistence type="predicted"/>
<gene>
    <name evidence="1" type="ORF">LZ480_11450</name>
</gene>
<accession>A0ABS9UEW6</accession>